<organism evidence="1 2">
    <name type="scientific">Halobiforma nitratireducens JCM 10879</name>
    <dbReference type="NCBI Taxonomy" id="1227454"/>
    <lineage>
        <taxon>Archaea</taxon>
        <taxon>Methanobacteriati</taxon>
        <taxon>Methanobacteriota</taxon>
        <taxon>Stenosarchaea group</taxon>
        <taxon>Halobacteria</taxon>
        <taxon>Halobacteriales</taxon>
        <taxon>Natrialbaceae</taxon>
        <taxon>Halobiforma</taxon>
    </lineage>
</organism>
<name>M0LF22_9EURY</name>
<reference evidence="1 2" key="1">
    <citation type="journal article" date="2014" name="PLoS Genet.">
        <title>Phylogenetically driven sequencing of extremely halophilic archaea reveals strategies for static and dynamic osmo-response.</title>
        <authorList>
            <person name="Becker E.A."/>
            <person name="Seitzer P.M."/>
            <person name="Tritt A."/>
            <person name="Larsen D."/>
            <person name="Krusor M."/>
            <person name="Yao A.I."/>
            <person name="Wu D."/>
            <person name="Madern D."/>
            <person name="Eisen J.A."/>
            <person name="Darling A.E."/>
            <person name="Facciotti M.T."/>
        </authorList>
    </citation>
    <scope>NUCLEOTIDE SEQUENCE [LARGE SCALE GENOMIC DNA]</scope>
    <source>
        <strain evidence="1 2">JCM 10879</strain>
    </source>
</reference>
<dbReference type="eggNOG" id="arCOG00679">
    <property type="taxonomic scope" value="Archaea"/>
</dbReference>
<keyword evidence="2" id="KW-1185">Reference proteome</keyword>
<dbReference type="OrthoDB" id="204523at2157"/>
<dbReference type="AlphaFoldDB" id="M0LF22"/>
<gene>
    <name evidence="1" type="ORF">C446_15298</name>
</gene>
<feature type="non-terminal residue" evidence="1">
    <location>
        <position position="190"/>
    </location>
</feature>
<comment type="caution">
    <text evidence="1">The sequence shown here is derived from an EMBL/GenBank/DDBJ whole genome shotgun (WGS) entry which is preliminary data.</text>
</comment>
<proteinExistence type="predicted"/>
<accession>M0LF22</accession>
<dbReference type="Proteomes" id="UP000011607">
    <property type="component" value="Unassembled WGS sequence"/>
</dbReference>
<evidence type="ECO:0000313" key="1">
    <source>
        <dbReference type="EMBL" id="EMA31708.1"/>
    </source>
</evidence>
<sequence>MQRAIETSDRKNKLVREVIDDWQTIADRIADYLPSFYRYQWSGRQATLTRLAERLEPDDSSLYAHDRNAAAYKVQEAFGSWYDRGCPGDRPVGEFGSSNYLRKCSCCTKPSRHVEIVENDRGFGLRVKVKPRVDPVWFHIRCGEYQREYLDGLVSGDLSYGVAPLRGHLILLSGVHSTVLRETCRELDAV</sequence>
<evidence type="ECO:0000313" key="2">
    <source>
        <dbReference type="Proteomes" id="UP000011607"/>
    </source>
</evidence>
<protein>
    <submittedName>
        <fullName evidence="1">Uncharacterized protein</fullName>
    </submittedName>
</protein>
<dbReference type="EMBL" id="AOMA01000156">
    <property type="protein sequence ID" value="EMA31708.1"/>
    <property type="molecule type" value="Genomic_DNA"/>
</dbReference>